<comment type="caution">
    <text evidence="2">The sequence shown here is derived from an EMBL/GenBank/DDBJ whole genome shotgun (WGS) entry which is preliminary data.</text>
</comment>
<evidence type="ECO:0000313" key="2">
    <source>
        <dbReference type="EMBL" id="OAX77427.1"/>
    </source>
</evidence>
<evidence type="ECO:0000256" key="1">
    <source>
        <dbReference type="SAM" id="MobiDB-lite"/>
    </source>
</evidence>
<feature type="region of interest" description="Disordered" evidence="1">
    <location>
        <begin position="82"/>
        <end position="101"/>
    </location>
</feature>
<name>A0A1B7NLC7_9EURO</name>
<dbReference type="AlphaFoldDB" id="A0A1B7NLC7"/>
<keyword evidence="3" id="KW-1185">Reference proteome</keyword>
<protein>
    <submittedName>
        <fullName evidence="2">Uncharacterized protein</fullName>
    </submittedName>
</protein>
<sequence length="101" mass="11704">MLATTPLGMILSERSARMPSSRSAMPPWIQTLIFQLGYNKHLGSQQSLAINKLELTKRRFDEGFRDPCKAEIAQRCLYTIVEEEEEEEEEEQERTKGRKSD</sequence>
<dbReference type="EMBL" id="LGUA01002552">
    <property type="protein sequence ID" value="OAX77427.1"/>
    <property type="molecule type" value="Genomic_DNA"/>
</dbReference>
<organism evidence="2 3">
    <name type="scientific">Emergomyces africanus</name>
    <dbReference type="NCBI Taxonomy" id="1955775"/>
    <lineage>
        <taxon>Eukaryota</taxon>
        <taxon>Fungi</taxon>
        <taxon>Dikarya</taxon>
        <taxon>Ascomycota</taxon>
        <taxon>Pezizomycotina</taxon>
        <taxon>Eurotiomycetes</taxon>
        <taxon>Eurotiomycetidae</taxon>
        <taxon>Onygenales</taxon>
        <taxon>Ajellomycetaceae</taxon>
        <taxon>Emergomyces</taxon>
    </lineage>
</organism>
<evidence type="ECO:0000313" key="3">
    <source>
        <dbReference type="Proteomes" id="UP000091918"/>
    </source>
</evidence>
<reference evidence="2 3" key="1">
    <citation type="submission" date="2015-07" db="EMBL/GenBank/DDBJ databases">
        <title>Emmonsia species relationships and genome sequence.</title>
        <authorList>
            <person name="Cuomo C.A."/>
            <person name="Schwartz I.S."/>
            <person name="Kenyon C."/>
            <person name="de Hoog G.S."/>
            <person name="Govender N.P."/>
            <person name="Botha A."/>
            <person name="Moreno L."/>
            <person name="de Vries M."/>
            <person name="Munoz J.F."/>
            <person name="Stielow J.B."/>
        </authorList>
    </citation>
    <scope>NUCLEOTIDE SEQUENCE [LARGE SCALE GENOMIC DNA]</scope>
    <source>
        <strain evidence="2 3">CBS 136260</strain>
    </source>
</reference>
<dbReference type="Proteomes" id="UP000091918">
    <property type="component" value="Unassembled WGS sequence"/>
</dbReference>
<gene>
    <name evidence="2" type="ORF">ACJ72_08276</name>
</gene>
<proteinExistence type="predicted"/>
<feature type="compositionally biased region" description="Acidic residues" evidence="1">
    <location>
        <begin position="82"/>
        <end position="92"/>
    </location>
</feature>
<accession>A0A1B7NLC7</accession>